<comment type="caution">
    <text evidence="8">The sequence shown here is derived from an EMBL/GenBank/DDBJ whole genome shotgun (WGS) entry which is preliminary data.</text>
</comment>
<proteinExistence type="predicted"/>
<comment type="subcellular location">
    <subcellularLocation>
        <location evidence="1">Membrane</location>
        <topology evidence="1">Multi-pass membrane protein</topology>
    </subcellularLocation>
</comment>
<comment type="pathway">
    <text evidence="6">Porphyrin-containing compound metabolism.</text>
</comment>
<evidence type="ECO:0000256" key="4">
    <source>
        <dbReference type="ARBA" id="ARBA00023133"/>
    </source>
</evidence>
<protein>
    <submittedName>
        <fullName evidence="8">Heme A synthase</fullName>
    </submittedName>
</protein>
<evidence type="ECO:0000256" key="1">
    <source>
        <dbReference type="ARBA" id="ARBA00004141"/>
    </source>
</evidence>
<dbReference type="Proteomes" id="UP000423257">
    <property type="component" value="Unassembled WGS sequence"/>
</dbReference>
<dbReference type="InterPro" id="IPR003780">
    <property type="entry name" value="COX15/CtaA_fam"/>
</dbReference>
<evidence type="ECO:0000256" key="6">
    <source>
        <dbReference type="ARBA" id="ARBA00023444"/>
    </source>
</evidence>
<reference evidence="8 9" key="1">
    <citation type="submission" date="2019-09" db="EMBL/GenBank/DDBJ databases">
        <title>Draft genome sequences of 48 bacterial type strains from the CCUG.</title>
        <authorList>
            <person name="Tunovic T."/>
            <person name="Pineiro-Iglesias B."/>
            <person name="Unosson C."/>
            <person name="Inganas E."/>
            <person name="Ohlen M."/>
            <person name="Cardew S."/>
            <person name="Jensie-Markopoulos S."/>
            <person name="Salva-Serra F."/>
            <person name="Jaen-Luchoro D."/>
            <person name="Karlsson R."/>
            <person name="Svensson-Stadler L."/>
            <person name="Chun J."/>
            <person name="Moore E."/>
        </authorList>
    </citation>
    <scope>NUCLEOTIDE SEQUENCE [LARGE SCALE GENOMIC DNA]</scope>
    <source>
        <strain evidence="8 9">CCUG 51524</strain>
    </source>
</reference>
<keyword evidence="3 7" id="KW-1133">Transmembrane helix</keyword>
<keyword evidence="2 7" id="KW-0812">Transmembrane</keyword>
<name>A0A6H9RUW8_9PSED</name>
<accession>A0A6H9RUW8</accession>
<dbReference type="RefSeq" id="WP_212613547.1">
    <property type="nucleotide sequence ID" value="NZ_VZPQ01000425.1"/>
</dbReference>
<evidence type="ECO:0000256" key="2">
    <source>
        <dbReference type="ARBA" id="ARBA00022692"/>
    </source>
</evidence>
<dbReference type="EMBL" id="VZPQ01000425">
    <property type="protein sequence ID" value="KAB0545625.1"/>
    <property type="molecule type" value="Genomic_DNA"/>
</dbReference>
<dbReference type="GO" id="GO:0016020">
    <property type="term" value="C:membrane"/>
    <property type="evidence" value="ECO:0007669"/>
    <property type="project" value="UniProtKB-SubCell"/>
</dbReference>
<sequence>LVLAALAAQITLGISNVLFHLPLPVAVAHNAGGAALLLTLVLVNYHARTSLVRVKHQVPLRWRFNPPKHGASPITIKGEMPWQP</sequence>
<feature type="transmembrane region" description="Helical" evidence="7">
    <location>
        <begin position="25"/>
        <end position="45"/>
    </location>
</feature>
<keyword evidence="4" id="KW-0350">Heme biosynthesis</keyword>
<evidence type="ECO:0000256" key="3">
    <source>
        <dbReference type="ARBA" id="ARBA00022989"/>
    </source>
</evidence>
<dbReference type="AlphaFoldDB" id="A0A6H9RUW8"/>
<feature type="non-terminal residue" evidence="8">
    <location>
        <position position="1"/>
    </location>
</feature>
<dbReference type="GO" id="GO:0006784">
    <property type="term" value="P:heme A biosynthetic process"/>
    <property type="evidence" value="ECO:0007669"/>
    <property type="project" value="InterPro"/>
</dbReference>
<organism evidence="8 9">
    <name type="scientific">Pseudomonas palleroniana</name>
    <dbReference type="NCBI Taxonomy" id="191390"/>
    <lineage>
        <taxon>Bacteria</taxon>
        <taxon>Pseudomonadati</taxon>
        <taxon>Pseudomonadota</taxon>
        <taxon>Gammaproteobacteria</taxon>
        <taxon>Pseudomonadales</taxon>
        <taxon>Pseudomonadaceae</taxon>
        <taxon>Pseudomonas</taxon>
    </lineage>
</organism>
<evidence type="ECO:0000313" key="9">
    <source>
        <dbReference type="Proteomes" id="UP000423257"/>
    </source>
</evidence>
<gene>
    <name evidence="8" type="ORF">F7R03_30195</name>
</gene>
<keyword evidence="5 7" id="KW-0472">Membrane</keyword>
<evidence type="ECO:0000256" key="5">
    <source>
        <dbReference type="ARBA" id="ARBA00023136"/>
    </source>
</evidence>
<evidence type="ECO:0000256" key="7">
    <source>
        <dbReference type="SAM" id="Phobius"/>
    </source>
</evidence>
<dbReference type="Pfam" id="PF02628">
    <property type="entry name" value="COX15-CtaA"/>
    <property type="match status" value="1"/>
</dbReference>
<evidence type="ECO:0000313" key="8">
    <source>
        <dbReference type="EMBL" id="KAB0545625.1"/>
    </source>
</evidence>